<comment type="caution">
    <text evidence="2">The sequence shown here is derived from an EMBL/GenBank/DDBJ whole genome shotgun (WGS) entry which is preliminary data.</text>
</comment>
<feature type="compositionally biased region" description="Basic and acidic residues" evidence="1">
    <location>
        <begin position="93"/>
        <end position="114"/>
    </location>
</feature>
<keyword evidence="3" id="KW-1185">Reference proteome</keyword>
<reference evidence="2" key="1">
    <citation type="submission" date="2022-03" db="EMBL/GenBank/DDBJ databases">
        <authorList>
            <person name="Sayadi A."/>
        </authorList>
    </citation>
    <scope>NUCLEOTIDE SEQUENCE</scope>
</reference>
<evidence type="ECO:0000313" key="2">
    <source>
        <dbReference type="EMBL" id="CAH2020317.1"/>
    </source>
</evidence>
<dbReference type="Proteomes" id="UP001152888">
    <property type="component" value="Unassembled WGS sequence"/>
</dbReference>
<protein>
    <submittedName>
        <fullName evidence="2">Uncharacterized protein</fullName>
    </submittedName>
</protein>
<sequence length="182" mass="21136">MSTVRPYLDIMPRGTNLHLRRDIGILTQNQSLNPSSSVTKKAKAILGREQRLENPTATEILDHLKQKLKAMLKSSDGIRKSNTRRQHNSQFSRSERSFYKNLESEDHEPQTLKENKVPTPEATKTFWESIWGNPVIHNNTRWLFDEKRSTSSLQTMLEWEVTNRPSNQGYKQDLELEGTWTG</sequence>
<dbReference type="AlphaFoldDB" id="A0A9P0QHD8"/>
<gene>
    <name evidence="2" type="ORF">ACAOBT_LOCUS37775</name>
</gene>
<feature type="region of interest" description="Disordered" evidence="1">
    <location>
        <begin position="74"/>
        <end position="114"/>
    </location>
</feature>
<dbReference type="EMBL" id="CAKOFQ010010958">
    <property type="protein sequence ID" value="CAH2020317.1"/>
    <property type="molecule type" value="Genomic_DNA"/>
</dbReference>
<organism evidence="2 3">
    <name type="scientific">Acanthoscelides obtectus</name>
    <name type="common">Bean weevil</name>
    <name type="synonym">Bruchus obtectus</name>
    <dbReference type="NCBI Taxonomy" id="200917"/>
    <lineage>
        <taxon>Eukaryota</taxon>
        <taxon>Metazoa</taxon>
        <taxon>Ecdysozoa</taxon>
        <taxon>Arthropoda</taxon>
        <taxon>Hexapoda</taxon>
        <taxon>Insecta</taxon>
        <taxon>Pterygota</taxon>
        <taxon>Neoptera</taxon>
        <taxon>Endopterygota</taxon>
        <taxon>Coleoptera</taxon>
        <taxon>Polyphaga</taxon>
        <taxon>Cucujiformia</taxon>
        <taxon>Chrysomeloidea</taxon>
        <taxon>Chrysomelidae</taxon>
        <taxon>Bruchinae</taxon>
        <taxon>Bruchini</taxon>
        <taxon>Acanthoscelides</taxon>
    </lineage>
</organism>
<accession>A0A9P0QHD8</accession>
<evidence type="ECO:0000256" key="1">
    <source>
        <dbReference type="SAM" id="MobiDB-lite"/>
    </source>
</evidence>
<dbReference type="OrthoDB" id="2194416at2759"/>
<name>A0A9P0QHD8_ACAOB</name>
<proteinExistence type="predicted"/>
<evidence type="ECO:0000313" key="3">
    <source>
        <dbReference type="Proteomes" id="UP001152888"/>
    </source>
</evidence>